<feature type="compositionally biased region" description="Basic residues" evidence="5">
    <location>
        <begin position="344"/>
        <end position="355"/>
    </location>
</feature>
<name>A0AAV9UDF0_9PEZI</name>
<dbReference type="PROSITE" id="PS50096">
    <property type="entry name" value="IQ"/>
    <property type="match status" value="1"/>
</dbReference>
<reference evidence="7 8" key="1">
    <citation type="submission" date="2019-10" db="EMBL/GenBank/DDBJ databases">
        <authorList>
            <person name="Palmer J.M."/>
        </authorList>
    </citation>
    <scope>NUCLEOTIDE SEQUENCE [LARGE SCALE GENOMIC DNA]</scope>
    <source>
        <strain evidence="7 8">TWF696</strain>
    </source>
</reference>
<comment type="subcellular location">
    <subcellularLocation>
        <location evidence="1">Cytoplasm</location>
    </subcellularLocation>
</comment>
<dbReference type="GO" id="GO:0000922">
    <property type="term" value="C:spindle pole"/>
    <property type="evidence" value="ECO:0007669"/>
    <property type="project" value="TreeGrafter"/>
</dbReference>
<dbReference type="InterPro" id="IPR001715">
    <property type="entry name" value="CH_dom"/>
</dbReference>
<dbReference type="InterPro" id="IPR051185">
    <property type="entry name" value="ASPM"/>
</dbReference>
<dbReference type="GO" id="GO:0005516">
    <property type="term" value="F:calmodulin binding"/>
    <property type="evidence" value="ECO:0007669"/>
    <property type="project" value="TreeGrafter"/>
</dbReference>
<protein>
    <recommendedName>
        <fullName evidence="6">Calponin-homology (CH) domain-containing protein</fullName>
    </recommendedName>
</protein>
<gene>
    <name evidence="7" type="ORF">TWF696_001589</name>
</gene>
<feature type="compositionally biased region" description="Polar residues" evidence="5">
    <location>
        <begin position="78"/>
        <end position="87"/>
    </location>
</feature>
<keyword evidence="8" id="KW-1185">Reference proteome</keyword>
<evidence type="ECO:0000256" key="2">
    <source>
        <dbReference type="ARBA" id="ARBA00022490"/>
    </source>
</evidence>
<sequence>MDLIDTPCPPPNRRRKRQRPPSPEPTLLADDVDQFTTEIAAAGYRRRLPPTSLAVAPKRRKIPLSLTQKKPIQKKLPEQTTASTNARPKTAESVFSAASSRIRRMSTRSQTCLVNQTLDAKSQTAIVSSDHDVSKVSMHPSSPAMPVNSSILHADVSDIDSTSTTIMPHSSPNVSANISAASISAVPNPGLNPPSKKRRRISELVRRVASAAVARATSTNTKPKPAVKQKTAPPPKPTKSATSKPVEKRKPATSTTRPASQAIPPKKPTAKKPRGSSIGNTSMSTAASTRPALKQVTRGMNPPVRSVQTDSEQPKKSSTTSLARLRLQKTSAPKAFSDTEYTKRTRVSKPSRPTRKSASEYAKLEYSLKPELYDTAWLDSQEGVLEQLANDILSATVPHSPAECEMRESLIDLYNSDEYCMLLERLKASILHGVLKPTDDQLDQHPKLGDDLGMRDRFAKLFTQTYNPQSLRLGMEVVTGRSLGADITTAAEIQRFFETFFVDIEDDNGTWESYSANAHGSMRLWTETETAGSNAWTLRRIIQRSLLLVKLLDHGKTSGIFPKPLFQASSDFKSSEAILTKLLALLLPTLGNAVRSLKNCKYTISHVQKPEEEFTYTITNLKVDLRTGTRLAKLAELLSPPSPSQSTSQKALSTVSLLPRTRVEKIANNAAVLNYLYATNSLPANSIKPSDIVDGHREVTLSVLWALVAGKVGLKRLVNWSELDREIRRLWRKYRLPQPPLDNLSTLPLADDAADEKTYLCRLDLWVHAMTTPRNISCANAATTFTNGDIITAILDEYQPLHTNHQPQTLSDKLKSLGCSTAFLNLFTPKTDRIVNDNFVIASLAFLASRILASTARIRAALTIQHWWRASSLRRHLHTKIQSLITQAAADAAAAEHARRVAAATVIQRAWRAAVSARVVLLTAQLTAVQALARGHLVRRKMDYRFRADGGREERVKGVIEALKKAREAAVQSDPYALNKDGGEAKAGRKRRRKVKVVEEVDIWQDLAEVEE</sequence>
<evidence type="ECO:0000256" key="5">
    <source>
        <dbReference type="SAM" id="MobiDB-lite"/>
    </source>
</evidence>
<dbReference type="InterPro" id="IPR000048">
    <property type="entry name" value="IQ_motif_EF-hand-BS"/>
</dbReference>
<dbReference type="GO" id="GO:0007051">
    <property type="term" value="P:spindle organization"/>
    <property type="evidence" value="ECO:0007669"/>
    <property type="project" value="TreeGrafter"/>
</dbReference>
<feature type="compositionally biased region" description="Low complexity" evidence="5">
    <location>
        <begin position="207"/>
        <end position="231"/>
    </location>
</feature>
<dbReference type="PANTHER" id="PTHR22706:SF1">
    <property type="entry name" value="ASSEMBLY FACTOR FOR SPINDLE MICROTUBULES"/>
    <property type="match status" value="1"/>
</dbReference>
<feature type="region of interest" description="Disordered" evidence="5">
    <location>
        <begin position="184"/>
        <end position="358"/>
    </location>
</feature>
<dbReference type="AlphaFoldDB" id="A0AAV9UDF0"/>
<dbReference type="PROSITE" id="PS50021">
    <property type="entry name" value="CH"/>
    <property type="match status" value="1"/>
</dbReference>
<evidence type="ECO:0000313" key="7">
    <source>
        <dbReference type="EMBL" id="KAK6338118.1"/>
    </source>
</evidence>
<dbReference type="GO" id="GO:0051295">
    <property type="term" value="P:establishment of meiotic spindle localization"/>
    <property type="evidence" value="ECO:0007669"/>
    <property type="project" value="TreeGrafter"/>
</dbReference>
<proteinExistence type="predicted"/>
<dbReference type="SUPFAM" id="SSF47576">
    <property type="entry name" value="Calponin-homology domain, CH-domain"/>
    <property type="match status" value="1"/>
</dbReference>
<keyword evidence="4" id="KW-0112">Calmodulin-binding</keyword>
<keyword evidence="3" id="KW-0677">Repeat</keyword>
<dbReference type="Pfam" id="PF00307">
    <property type="entry name" value="CH"/>
    <property type="match status" value="1"/>
</dbReference>
<dbReference type="EMBL" id="JAVHNQ010000010">
    <property type="protein sequence ID" value="KAK6338118.1"/>
    <property type="molecule type" value="Genomic_DNA"/>
</dbReference>
<evidence type="ECO:0000259" key="6">
    <source>
        <dbReference type="PROSITE" id="PS50021"/>
    </source>
</evidence>
<dbReference type="Proteomes" id="UP001375240">
    <property type="component" value="Unassembled WGS sequence"/>
</dbReference>
<evidence type="ECO:0000256" key="1">
    <source>
        <dbReference type="ARBA" id="ARBA00004496"/>
    </source>
</evidence>
<evidence type="ECO:0000313" key="8">
    <source>
        <dbReference type="Proteomes" id="UP001375240"/>
    </source>
</evidence>
<evidence type="ECO:0000256" key="3">
    <source>
        <dbReference type="ARBA" id="ARBA00022737"/>
    </source>
</evidence>
<keyword evidence="2" id="KW-0963">Cytoplasm</keyword>
<dbReference type="SMART" id="SM00015">
    <property type="entry name" value="IQ"/>
    <property type="match status" value="2"/>
</dbReference>
<accession>A0AAV9UDF0</accession>
<dbReference type="PANTHER" id="PTHR22706">
    <property type="entry name" value="ASSEMBLY FACTOR FOR SPINDLE MICROTUBULES"/>
    <property type="match status" value="1"/>
</dbReference>
<feature type="compositionally biased region" description="Polar residues" evidence="5">
    <location>
        <begin position="277"/>
        <end position="288"/>
    </location>
</feature>
<evidence type="ECO:0000256" key="4">
    <source>
        <dbReference type="ARBA" id="ARBA00022860"/>
    </source>
</evidence>
<dbReference type="Gene3D" id="1.10.418.10">
    <property type="entry name" value="Calponin-like domain"/>
    <property type="match status" value="1"/>
</dbReference>
<organism evidence="7 8">
    <name type="scientific">Orbilia brochopaga</name>
    <dbReference type="NCBI Taxonomy" id="3140254"/>
    <lineage>
        <taxon>Eukaryota</taxon>
        <taxon>Fungi</taxon>
        <taxon>Dikarya</taxon>
        <taxon>Ascomycota</taxon>
        <taxon>Pezizomycotina</taxon>
        <taxon>Orbiliomycetes</taxon>
        <taxon>Orbiliales</taxon>
        <taxon>Orbiliaceae</taxon>
        <taxon>Orbilia</taxon>
    </lineage>
</organism>
<dbReference type="InterPro" id="IPR036872">
    <property type="entry name" value="CH_dom_sf"/>
</dbReference>
<comment type="caution">
    <text evidence="7">The sequence shown here is derived from an EMBL/GenBank/DDBJ whole genome shotgun (WGS) entry which is preliminary data.</text>
</comment>
<dbReference type="GO" id="GO:0000278">
    <property type="term" value="P:mitotic cell cycle"/>
    <property type="evidence" value="ECO:0007669"/>
    <property type="project" value="TreeGrafter"/>
</dbReference>
<feature type="compositionally biased region" description="Polar residues" evidence="5">
    <location>
        <begin position="306"/>
        <end position="322"/>
    </location>
</feature>
<feature type="region of interest" description="Disordered" evidence="5">
    <location>
        <begin position="46"/>
        <end position="92"/>
    </location>
</feature>
<feature type="domain" description="Calponin-homology (CH)" evidence="6">
    <location>
        <begin position="573"/>
        <end position="712"/>
    </location>
</feature>
<feature type="region of interest" description="Disordered" evidence="5">
    <location>
        <begin position="1"/>
        <end position="33"/>
    </location>
</feature>